<evidence type="ECO:0000256" key="6">
    <source>
        <dbReference type="HAMAP-Rule" id="MF_02120"/>
    </source>
</evidence>
<keyword evidence="11" id="KW-1185">Reference proteome</keyword>
<gene>
    <name evidence="6" type="primary">lysA</name>
    <name evidence="10" type="ORF">AVW11_14540</name>
</gene>
<evidence type="ECO:0000256" key="7">
    <source>
        <dbReference type="NCBIfam" id="TIGR01048"/>
    </source>
</evidence>
<dbReference type="InterPro" id="IPR022644">
    <property type="entry name" value="De-COase2_N"/>
</dbReference>
<dbReference type="SUPFAM" id="SSF50621">
    <property type="entry name" value="Alanine racemase C-terminal domain-like"/>
    <property type="match status" value="1"/>
</dbReference>
<evidence type="ECO:0000256" key="3">
    <source>
        <dbReference type="ARBA" id="ARBA00022898"/>
    </source>
</evidence>
<evidence type="ECO:0000313" key="10">
    <source>
        <dbReference type="EMBL" id="OLZ67081.1"/>
    </source>
</evidence>
<keyword evidence="2 6" id="KW-0210">Decarboxylase</keyword>
<comment type="subunit">
    <text evidence="6">Homodimer.</text>
</comment>
<evidence type="ECO:0000256" key="2">
    <source>
        <dbReference type="ARBA" id="ARBA00022793"/>
    </source>
</evidence>
<dbReference type="InterPro" id="IPR000183">
    <property type="entry name" value="Orn/DAP/Arg_de-COase"/>
</dbReference>
<protein>
    <recommendedName>
        <fullName evidence="6 7">Diaminopimelate decarboxylase</fullName>
        <shortName evidence="6">DAP decarboxylase</shortName>
        <shortName evidence="6">DAPDC</shortName>
        <ecNumber evidence="6 7">4.1.1.20</ecNumber>
    </recommendedName>
</protein>
<dbReference type="Gene3D" id="2.40.37.10">
    <property type="entry name" value="Lyase, Ornithine Decarboxylase, Chain A, domain 1"/>
    <property type="match status" value="1"/>
</dbReference>
<dbReference type="InterPro" id="IPR022653">
    <property type="entry name" value="De-COase2_pyr-phos_BS"/>
</dbReference>
<dbReference type="InterPro" id="IPR009006">
    <property type="entry name" value="Ala_racemase/Decarboxylase_C"/>
</dbReference>
<feature type="binding site" evidence="6">
    <location>
        <begin position="291"/>
        <end position="294"/>
    </location>
    <ligand>
        <name>pyridoxal 5'-phosphate</name>
        <dbReference type="ChEBI" id="CHEBI:597326"/>
    </ligand>
</feature>
<dbReference type="HAMAP" id="MF_02120">
    <property type="entry name" value="LysA"/>
    <property type="match status" value="1"/>
</dbReference>
<comment type="cofactor">
    <cofactor evidence="1 6 8">
        <name>pyridoxal 5'-phosphate</name>
        <dbReference type="ChEBI" id="CHEBI:597326"/>
    </cofactor>
</comment>
<dbReference type="Gene3D" id="3.20.20.10">
    <property type="entry name" value="Alanine racemase"/>
    <property type="match status" value="1"/>
</dbReference>
<keyword evidence="3 6" id="KW-0663">Pyridoxal phosphate</keyword>
<evidence type="ECO:0000256" key="8">
    <source>
        <dbReference type="RuleBase" id="RU003738"/>
    </source>
</evidence>
<feature type="binding site" evidence="6">
    <location>
        <position position="253"/>
    </location>
    <ligand>
        <name>pyridoxal 5'-phosphate</name>
        <dbReference type="ChEBI" id="CHEBI:597326"/>
    </ligand>
</feature>
<dbReference type="PROSITE" id="PS00878">
    <property type="entry name" value="ODR_DC_2_1"/>
    <property type="match status" value="1"/>
</dbReference>
<dbReference type="PRINTS" id="PR01181">
    <property type="entry name" value="DAPDCRBXLASE"/>
</dbReference>
<dbReference type="EMBL" id="MQUR01000027">
    <property type="protein sequence ID" value="OLZ67081.1"/>
    <property type="molecule type" value="Genomic_DNA"/>
</dbReference>
<evidence type="ECO:0000313" key="11">
    <source>
        <dbReference type="Proteomes" id="UP000187151"/>
    </source>
</evidence>
<dbReference type="NCBIfam" id="TIGR01048">
    <property type="entry name" value="lysA"/>
    <property type="match status" value="1"/>
</dbReference>
<reference evidence="10 11" key="1">
    <citation type="submission" date="2016-01" db="EMBL/GenBank/DDBJ databases">
        <title>Streptomyces amritsarensis strain MTCC 11845 genome sequencing and assembly.</title>
        <authorList>
            <person name="Sharma D."/>
            <person name="Nair G.R."/>
            <person name="Kaur G."/>
            <person name="Manhas R.K."/>
            <person name="Mayilraj S."/>
        </authorList>
    </citation>
    <scope>NUCLEOTIDE SEQUENCE [LARGE SCALE GENOMIC DNA]</scope>
    <source>
        <strain evidence="10 11">MTCC 11845</strain>
    </source>
</reference>
<dbReference type="EC" id="4.1.1.20" evidence="6 7"/>
<dbReference type="PANTHER" id="PTHR43727">
    <property type="entry name" value="DIAMINOPIMELATE DECARBOXYLASE"/>
    <property type="match status" value="1"/>
</dbReference>
<feature type="binding site" evidence="6">
    <location>
        <position position="334"/>
    </location>
    <ligand>
        <name>substrate</name>
    </ligand>
</feature>
<evidence type="ECO:0000256" key="4">
    <source>
        <dbReference type="ARBA" id="ARBA00023154"/>
    </source>
</evidence>
<comment type="catalytic activity">
    <reaction evidence="6 8">
        <text>meso-2,6-diaminopimelate + H(+) = L-lysine + CO2</text>
        <dbReference type="Rhea" id="RHEA:15101"/>
        <dbReference type="ChEBI" id="CHEBI:15378"/>
        <dbReference type="ChEBI" id="CHEBI:16526"/>
        <dbReference type="ChEBI" id="CHEBI:32551"/>
        <dbReference type="ChEBI" id="CHEBI:57791"/>
        <dbReference type="EC" id="4.1.1.20"/>
    </reaction>
</comment>
<keyword evidence="5 6" id="KW-0456">Lyase</keyword>
<comment type="caution">
    <text evidence="10">The sequence shown here is derived from an EMBL/GenBank/DDBJ whole genome shotgun (WGS) entry which is preliminary data.</text>
</comment>
<accession>A0ABX3G2W3</accession>
<keyword evidence="4 6" id="KW-0457">Lysine biosynthesis</keyword>
<feature type="modified residue" description="N6-(pyridoxal phosphate)lysine" evidence="6">
    <location>
        <position position="81"/>
    </location>
</feature>
<feature type="binding site" evidence="6">
    <location>
        <position position="388"/>
    </location>
    <ligand>
        <name>pyridoxal 5'-phosphate</name>
        <dbReference type="ChEBI" id="CHEBI:597326"/>
    </ligand>
</feature>
<proteinExistence type="inferred from homology"/>
<evidence type="ECO:0000259" key="9">
    <source>
        <dbReference type="Pfam" id="PF02784"/>
    </source>
</evidence>
<evidence type="ECO:0000256" key="5">
    <source>
        <dbReference type="ARBA" id="ARBA00023239"/>
    </source>
</evidence>
<dbReference type="Pfam" id="PF02784">
    <property type="entry name" value="Orn_Arg_deC_N"/>
    <property type="match status" value="1"/>
</dbReference>
<comment type="pathway">
    <text evidence="6 8">Amino-acid biosynthesis; L-lysine biosynthesis via DAP pathway; L-lysine from DL-2,6-diaminopimelate: step 1/1.</text>
</comment>
<comment type="function">
    <text evidence="6">Specifically catalyzes the decarboxylation of meso-diaminopimelate (meso-DAP) to L-lysine.</text>
</comment>
<feature type="domain" description="Orn/DAP/Arg decarboxylase 2 N-terminal" evidence="9">
    <location>
        <begin position="56"/>
        <end position="297"/>
    </location>
</feature>
<dbReference type="SUPFAM" id="SSF51419">
    <property type="entry name" value="PLP-binding barrel"/>
    <property type="match status" value="1"/>
</dbReference>
<name>A0ABX3G2W3_9ACTN</name>
<sequence length="444" mass="47531">MLIDRPAATTGDDLLDLFPEGSHLDGRGHLRVGGCSLAEVAERFGTPALVVDETALRNRARDYRDALGRHWPNSQTVFASKSFPCTEVVRTLVEEGLGVDVAGGGELVTALAAGADPEHIVMHGNAKTDEELAMAVAAGVGTVVIDNLRDLERLEKLVTDGRQAVLLRVIPEVDADTHAAMMTGHRGSKFGLTADQAAEAAARVRRSPRLRLDGLHVHVGSQLMETAPFRRAVEAVAALPGLGRHPVYDLGGGLGVRYTYTDRPPTIEEYVKALTDAARDHLPGDARLIVEPGRSLVGPTAVTLYRVVTVKPGGHRPLVAVDGGMADNLEPMLYGQRFEATLVDRVGGGEACDLVGRHCESGDTLIRDVPLSSPRAGDIVAVPATGAYCHSLANNYNGARRPPVVFCRDGEAWEAVRRETYADMLRRDTRAGHPRALPFLLADA</sequence>
<dbReference type="PANTHER" id="PTHR43727:SF2">
    <property type="entry name" value="GROUP IV DECARBOXYLASE"/>
    <property type="match status" value="1"/>
</dbReference>
<feature type="binding site" evidence="6">
    <location>
        <position position="360"/>
    </location>
    <ligand>
        <name>substrate</name>
    </ligand>
</feature>
<comment type="similarity">
    <text evidence="6">Belongs to the Orn/Lys/Arg decarboxylase class-II family. LysA subfamily.</text>
</comment>
<dbReference type="Proteomes" id="UP000187151">
    <property type="component" value="Unassembled WGS sequence"/>
</dbReference>
<evidence type="ECO:0000256" key="1">
    <source>
        <dbReference type="ARBA" id="ARBA00001933"/>
    </source>
</evidence>
<organism evidence="10 11">
    <name type="scientific">Streptomyces amritsarensis</name>
    <dbReference type="NCBI Taxonomy" id="681158"/>
    <lineage>
        <taxon>Bacteria</taxon>
        <taxon>Bacillati</taxon>
        <taxon>Actinomycetota</taxon>
        <taxon>Actinomycetes</taxon>
        <taxon>Kitasatosporales</taxon>
        <taxon>Streptomycetaceae</taxon>
        <taxon>Streptomyces</taxon>
    </lineage>
</organism>
<comment type="caution">
    <text evidence="6">Lacks conserved residue(s) required for the propagation of feature annotation.</text>
</comment>
<feature type="binding site" evidence="6">
    <location>
        <position position="388"/>
    </location>
    <ligand>
        <name>substrate</name>
    </ligand>
</feature>
<dbReference type="PRINTS" id="PR01179">
    <property type="entry name" value="ODADCRBXLASE"/>
</dbReference>
<feature type="binding site" evidence="6">
    <location>
        <position position="294"/>
    </location>
    <ligand>
        <name>substrate</name>
    </ligand>
</feature>
<dbReference type="RefSeq" id="WP_076044180.1">
    <property type="nucleotide sequence ID" value="NZ_MQUR01000027.1"/>
</dbReference>
<dbReference type="CDD" id="cd06828">
    <property type="entry name" value="PLPDE_III_DapDC"/>
    <property type="match status" value="1"/>
</dbReference>
<dbReference type="InterPro" id="IPR002986">
    <property type="entry name" value="DAP_deCOOHase_LysA"/>
</dbReference>
<keyword evidence="6" id="KW-0028">Amino-acid biosynthesis</keyword>
<dbReference type="InterPro" id="IPR029066">
    <property type="entry name" value="PLP-binding_barrel"/>
</dbReference>